<evidence type="ECO:0000256" key="6">
    <source>
        <dbReference type="ARBA" id="ARBA00023295"/>
    </source>
</evidence>
<feature type="chain" id="PRO_5044956914" description="Glucanase" evidence="10">
    <location>
        <begin position="37"/>
        <end position="453"/>
    </location>
</feature>
<dbReference type="PRINTS" id="PR00733">
    <property type="entry name" value="GLHYDRLASE6"/>
</dbReference>
<evidence type="ECO:0000256" key="5">
    <source>
        <dbReference type="ARBA" id="ARBA00023277"/>
    </source>
</evidence>
<dbReference type="Proteomes" id="UP001592528">
    <property type="component" value="Unassembled WGS sequence"/>
</dbReference>
<evidence type="ECO:0000256" key="1">
    <source>
        <dbReference type="ARBA" id="ARBA00022729"/>
    </source>
</evidence>
<evidence type="ECO:0000256" key="8">
    <source>
        <dbReference type="PROSITE-ProRule" id="PRU10056"/>
    </source>
</evidence>
<dbReference type="PANTHER" id="PTHR34876">
    <property type="match status" value="1"/>
</dbReference>
<proteinExistence type="inferred from homology"/>
<name>A0ABV6UIA0_9ACTN</name>
<dbReference type="PANTHER" id="PTHR34876:SF4">
    <property type="entry name" value="1,4-BETA-D-GLUCAN CELLOBIOHYDROLASE C-RELATED"/>
    <property type="match status" value="1"/>
</dbReference>
<organism evidence="12 13">
    <name type="scientific">Streptacidiphilus cavernicola</name>
    <dbReference type="NCBI Taxonomy" id="3342716"/>
    <lineage>
        <taxon>Bacteria</taxon>
        <taxon>Bacillati</taxon>
        <taxon>Actinomycetota</taxon>
        <taxon>Actinomycetes</taxon>
        <taxon>Kitasatosporales</taxon>
        <taxon>Streptomycetaceae</taxon>
        <taxon>Streptacidiphilus</taxon>
    </lineage>
</organism>
<sequence>MPIHPHLRNLRNRPLALLTVVLMTGLGLAVTGSATAAATSPADATAASTPTSTPTSSSSTRTLAPGTRFYVNPDGLAAKQARTDLFRHDLADATAMAKLASWPGATWFGDDTPAQVNHKVKDLVRKAAAQRSVPVLVAYDIPLRDCSQYSAGGAQSDADYQAWIAAFAKGLGRSKAVVILEPDALANLPSDCGAATDPTGALSAARLADLRYAVGVLEAQPGASVYLDAGNSHWLAVGDAASRLIRAGVAQVQGFSLNVSSTQPTAQSDQYGTWVAKCIWFATEGPAWAAGHTNYCASQYYSASAPNDSLPGDKVSANDYSTWHWTDAWFDKNVGTPPADQLTHFVVDTSRNGQGVWTPPPGKYAGDPQTWCNAPGRGMGARPTADTQVPLADAYLYVKTIGTSDGQCNRSIPGGTVDPEYGAVDPVAGAWRPEMALTLVGNADPVLTFNRNR</sequence>
<keyword evidence="4" id="KW-1015">Disulfide bond</keyword>
<accession>A0ABV6UIA0</accession>
<dbReference type="SUPFAM" id="SSF51989">
    <property type="entry name" value="Glycosyl hydrolases family 6, cellulases"/>
    <property type="match status" value="1"/>
</dbReference>
<keyword evidence="1 10" id="KW-0732">Signal</keyword>
<feature type="active site" evidence="8">
    <location>
        <position position="145"/>
    </location>
</feature>
<feature type="active site" description="Proton donor" evidence="9">
    <location>
        <position position="183"/>
    </location>
</feature>
<comment type="caution">
    <text evidence="12">The sequence shown here is derived from an EMBL/GenBank/DDBJ whole genome shotgun (WGS) entry which is preliminary data.</text>
</comment>
<evidence type="ECO:0000256" key="10">
    <source>
        <dbReference type="RuleBase" id="RU361186"/>
    </source>
</evidence>
<evidence type="ECO:0000256" key="11">
    <source>
        <dbReference type="SAM" id="MobiDB-lite"/>
    </source>
</evidence>
<evidence type="ECO:0000256" key="9">
    <source>
        <dbReference type="PROSITE-ProRule" id="PRU10057"/>
    </source>
</evidence>
<feature type="compositionally biased region" description="Low complexity" evidence="11">
    <location>
        <begin position="39"/>
        <end position="60"/>
    </location>
</feature>
<evidence type="ECO:0000256" key="3">
    <source>
        <dbReference type="ARBA" id="ARBA00023001"/>
    </source>
</evidence>
<protein>
    <recommendedName>
        <fullName evidence="10">Glucanase</fullName>
        <ecNumber evidence="10">3.2.1.-</ecNumber>
    </recommendedName>
</protein>
<evidence type="ECO:0000256" key="7">
    <source>
        <dbReference type="ARBA" id="ARBA00023326"/>
    </source>
</evidence>
<dbReference type="Pfam" id="PF01341">
    <property type="entry name" value="Glyco_hydro_6"/>
    <property type="match status" value="1"/>
</dbReference>
<dbReference type="PIRSF" id="PIRSF001100">
    <property type="entry name" value="Beta_cellobiohydrolase"/>
    <property type="match status" value="1"/>
</dbReference>
<keyword evidence="2 10" id="KW-0378">Hydrolase</keyword>
<dbReference type="EMBL" id="JBHEZZ010000003">
    <property type="protein sequence ID" value="MFC1401187.1"/>
    <property type="molecule type" value="Genomic_DNA"/>
</dbReference>
<evidence type="ECO:0000313" key="13">
    <source>
        <dbReference type="Proteomes" id="UP001592528"/>
    </source>
</evidence>
<gene>
    <name evidence="12" type="ORF">ACEZDJ_07795</name>
</gene>
<reference evidence="12 13" key="1">
    <citation type="submission" date="2024-09" db="EMBL/GenBank/DDBJ databases">
        <authorList>
            <person name="Lee S.D."/>
        </authorList>
    </citation>
    <scope>NUCLEOTIDE SEQUENCE [LARGE SCALE GENOMIC DNA]</scope>
    <source>
        <strain evidence="12 13">N1-5</strain>
    </source>
</reference>
<dbReference type="RefSeq" id="WP_232242257.1">
    <property type="nucleotide sequence ID" value="NZ_JBHEZZ010000003.1"/>
</dbReference>
<keyword evidence="13" id="KW-1185">Reference proteome</keyword>
<keyword evidence="5 10" id="KW-0119">Carbohydrate metabolism</keyword>
<evidence type="ECO:0000256" key="2">
    <source>
        <dbReference type="ARBA" id="ARBA00022801"/>
    </source>
</evidence>
<keyword evidence="7 10" id="KW-0624">Polysaccharide degradation</keyword>
<dbReference type="InterPro" id="IPR036434">
    <property type="entry name" value="Beta_cellobiohydrolase_sf"/>
</dbReference>
<dbReference type="InterPro" id="IPR016288">
    <property type="entry name" value="Beta_cellobiohydrolase"/>
</dbReference>
<dbReference type="EC" id="3.2.1.-" evidence="10"/>
<feature type="region of interest" description="Disordered" evidence="11">
    <location>
        <begin position="39"/>
        <end position="66"/>
    </location>
</feature>
<feature type="signal peptide" evidence="10">
    <location>
        <begin position="1"/>
        <end position="36"/>
    </location>
</feature>
<dbReference type="PROSITE" id="PS00656">
    <property type="entry name" value="GLYCOSYL_HYDROL_F6_2"/>
    <property type="match status" value="1"/>
</dbReference>
<dbReference type="GO" id="GO:0016787">
    <property type="term" value="F:hydrolase activity"/>
    <property type="evidence" value="ECO:0007669"/>
    <property type="project" value="UniProtKB-KW"/>
</dbReference>
<dbReference type="PROSITE" id="PS00655">
    <property type="entry name" value="GLYCOSYL_HYDROL_F6_1"/>
    <property type="match status" value="1"/>
</dbReference>
<keyword evidence="3 10" id="KW-0136">Cellulose degradation</keyword>
<evidence type="ECO:0000313" key="12">
    <source>
        <dbReference type="EMBL" id="MFC1401187.1"/>
    </source>
</evidence>
<dbReference type="InterPro" id="IPR001524">
    <property type="entry name" value="Glyco_hydro_6_CS"/>
</dbReference>
<evidence type="ECO:0000256" key="4">
    <source>
        <dbReference type="ARBA" id="ARBA00023157"/>
    </source>
</evidence>
<comment type="similarity">
    <text evidence="10">Belongs to the glycosyl hydrolase family 6.</text>
</comment>
<dbReference type="Gene3D" id="3.20.20.40">
    <property type="entry name" value="1, 4-beta cellobiohydrolase"/>
    <property type="match status" value="1"/>
</dbReference>
<keyword evidence="6 10" id="KW-0326">Glycosidase</keyword>